<gene>
    <name evidence="1" type="ORF">EHS19_04740</name>
</gene>
<evidence type="ECO:0000313" key="2">
    <source>
        <dbReference type="Proteomes" id="UP000326336"/>
    </source>
</evidence>
<dbReference type="Proteomes" id="UP000326336">
    <property type="component" value="Unassembled WGS sequence"/>
</dbReference>
<dbReference type="EMBL" id="RQSP01000011">
    <property type="protein sequence ID" value="KAB5607474.1"/>
    <property type="molecule type" value="Genomic_DNA"/>
</dbReference>
<dbReference type="OrthoDB" id="7030467at2"/>
<reference evidence="1 2" key="1">
    <citation type="journal article" date="2019" name="Int. J. Syst. Evol. Microbiol.">
        <title>Bifidobacterium jacchi sp. nov., isolated from the faeces of a baby common marmoset (Callithrix jacchus).</title>
        <authorList>
            <person name="Modesto M."/>
            <person name="Watanabe K."/>
            <person name="Arita M."/>
            <person name="Satti M."/>
            <person name="Oki K."/>
            <person name="Sciavilla P."/>
            <person name="Patavino C."/>
            <person name="Camma C."/>
            <person name="Michelini S."/>
            <person name="Sgorbati B."/>
            <person name="Mattarelli P."/>
        </authorList>
    </citation>
    <scope>NUCLEOTIDE SEQUENCE [LARGE SCALE GENOMIC DNA]</scope>
    <source>
        <strain evidence="1 2">MRM 9.3</strain>
    </source>
</reference>
<protein>
    <recommendedName>
        <fullName evidence="3">Type II toxin-antitoxin system YafQ family toxin</fullName>
    </recommendedName>
</protein>
<evidence type="ECO:0008006" key="3">
    <source>
        <dbReference type="Google" id="ProtNLM"/>
    </source>
</evidence>
<dbReference type="AlphaFoldDB" id="A0A5N5RJM7"/>
<proteinExistence type="predicted"/>
<evidence type="ECO:0000313" key="1">
    <source>
        <dbReference type="EMBL" id="KAB5607474.1"/>
    </source>
</evidence>
<keyword evidence="2" id="KW-1185">Reference proteome</keyword>
<name>A0A5N5RJM7_9BIFI</name>
<dbReference type="RefSeq" id="WP_151916634.1">
    <property type="nucleotide sequence ID" value="NZ_RQSP01000011.1"/>
</dbReference>
<organism evidence="1 2">
    <name type="scientific">Bifidobacterium jacchi</name>
    <dbReference type="NCBI Taxonomy" id="2490545"/>
    <lineage>
        <taxon>Bacteria</taxon>
        <taxon>Bacillati</taxon>
        <taxon>Actinomycetota</taxon>
        <taxon>Actinomycetes</taxon>
        <taxon>Bifidobacteriales</taxon>
        <taxon>Bifidobacteriaceae</taxon>
        <taxon>Bifidobacterium</taxon>
    </lineage>
</organism>
<comment type="caution">
    <text evidence="1">The sequence shown here is derived from an EMBL/GenBank/DDBJ whole genome shotgun (WGS) entry which is preliminary data.</text>
</comment>
<sequence length="107" mass="12634">MSRWTVKASPHFWRTALPLKSKYTHEQFALVIRSVREAICELAEKGRVEETGWHDHPLAHSPFEDGHHFESHTFDDDVLVVYFRRESKRTIRMVGIYDHMTILDGSR</sequence>
<accession>A0A5N5RJM7</accession>